<proteinExistence type="inferred from homology"/>
<feature type="compositionally biased region" description="Basic and acidic residues" evidence="7">
    <location>
        <begin position="698"/>
        <end position="713"/>
    </location>
</feature>
<dbReference type="Proteomes" id="UP000077271">
    <property type="component" value="Unassembled WGS sequence"/>
</dbReference>
<sequence>MGAFLFISILLLGNFLVNTILSIKNNLFSDFTNPQPLSISKENLFHISYMEYPFIFLMVLIIATIAVIKITYDIRSNFKDLNHNQKGSSRFTELAELKAQYKAVPDRKDQYKGGGGVVISSHKNKVFIDDSPVNNLIIGTTRSGKGETFVFPTIDVYSRAEQQPSLILNDPKGELFAASKETLEERGYHIEVLNLLNPVESMSYNLLQLIKDAYEDRDYSTAQSLCNTLSHTLYYNPNAKDPFWQQCAMSLCNAMILAVTDKCINEKTEEKITMYAVANMLSGLGSKEELDDRGELQNALDMYFQSLPADSVAKMQYATSNFSKGTTRGGIFTQTMNGLSIFTFDENAKMTSKNSIDLKRIGFGKTIKGTVHPFSQVEITFADGTREVLKSDKAGRFELNFKQSVHVGDSIHVVDRGKNNKSIYRVKEMNEKTGETILETVLKSDSVLVKEIRYFNKPVAVFMITPDYDSSNHVIASIFVRQLYFVLAKYASLARGGKCHREVVFLLDEFGNMPSIEGMANIVTVCLGRNIRFNLIIQAYAQLKNKYGDDAPTIDGNCGNTIYILTNDYETADKISKKLGDYTLNSTSRSGQTLSLNKSKTESVDARNLLTSNELMRLKEGESVVIRVIKRQDNERKRIEAYPIYNRNKTALKYRWEYLGEEFDTDKSILDLDIESLHREVDPKSLLVEFSKQKKKVKEPEKAVEQPSKRQPEVEPETQTQVYTEVKPESSETQSIENRDWKSVTFEEFFESNQPFIELIEQQIVDKLERNFEEIKKEKFITVWEEIKMLGTTDQIDKALYRTFTAIAKKIKSEMESEPSV</sequence>
<dbReference type="NCBIfam" id="NF045973">
    <property type="entry name" value="conju_CD1115"/>
    <property type="match status" value="1"/>
</dbReference>
<evidence type="ECO:0000259" key="9">
    <source>
        <dbReference type="Pfam" id="PF12696"/>
    </source>
</evidence>
<comment type="subcellular location">
    <subcellularLocation>
        <location evidence="1">Cell membrane</location>
        <topology evidence="1">Multi-pass membrane protein</topology>
    </subcellularLocation>
</comment>
<evidence type="ECO:0000256" key="4">
    <source>
        <dbReference type="ARBA" id="ARBA00022692"/>
    </source>
</evidence>
<reference evidence="10 11" key="1">
    <citation type="submission" date="2016-01" db="EMBL/GenBank/DDBJ databases">
        <title>Investigation of taxonomic status of Bacillus aminovorans.</title>
        <authorList>
            <person name="Verma A."/>
            <person name="Pal Y."/>
            <person name="Krishnamurthi S."/>
        </authorList>
    </citation>
    <scope>NUCLEOTIDE SEQUENCE [LARGE SCALE GENOMIC DNA]</scope>
    <source>
        <strain evidence="10 11">DSM 4337</strain>
    </source>
</reference>
<dbReference type="InterPro" id="IPR003688">
    <property type="entry name" value="TraG/VirD4"/>
</dbReference>
<accession>A0A177KZF4</accession>
<dbReference type="GO" id="GO:0005886">
    <property type="term" value="C:plasma membrane"/>
    <property type="evidence" value="ECO:0007669"/>
    <property type="project" value="UniProtKB-SubCell"/>
</dbReference>
<feature type="domain" description="TraD/TraG TraM recognition site" evidence="9">
    <location>
        <begin position="503"/>
        <end position="619"/>
    </location>
</feature>
<dbReference type="PANTHER" id="PTHR37937">
    <property type="entry name" value="CONJUGATIVE TRANSFER: DNA TRANSPORT"/>
    <property type="match status" value="1"/>
</dbReference>
<dbReference type="InterPro" id="IPR032689">
    <property type="entry name" value="TraG-D_C"/>
</dbReference>
<dbReference type="AlphaFoldDB" id="A0A177KZF4"/>
<dbReference type="CDD" id="cd01127">
    <property type="entry name" value="TrwB_TraG_TraD_VirD4"/>
    <property type="match status" value="2"/>
</dbReference>
<evidence type="ECO:0000256" key="2">
    <source>
        <dbReference type="ARBA" id="ARBA00008806"/>
    </source>
</evidence>
<dbReference type="SUPFAM" id="SSF52540">
    <property type="entry name" value="P-loop containing nucleoside triphosphate hydrolases"/>
    <property type="match status" value="1"/>
</dbReference>
<evidence type="ECO:0000313" key="10">
    <source>
        <dbReference type="EMBL" id="OAH58723.1"/>
    </source>
</evidence>
<dbReference type="InterPro" id="IPR051539">
    <property type="entry name" value="T4SS-coupling_protein"/>
</dbReference>
<evidence type="ECO:0000256" key="7">
    <source>
        <dbReference type="SAM" id="MobiDB-lite"/>
    </source>
</evidence>
<dbReference type="RefSeq" id="WP_063974559.1">
    <property type="nucleotide sequence ID" value="NZ_LQWZ01000007.1"/>
</dbReference>
<dbReference type="OrthoDB" id="9766496at2"/>
<feature type="region of interest" description="Disordered" evidence="7">
    <location>
        <begin position="698"/>
        <end position="731"/>
    </location>
</feature>
<keyword evidence="4 8" id="KW-0812">Transmembrane</keyword>
<name>A0A177KZF4_9BACI</name>
<organism evidence="10 11">
    <name type="scientific">Domibacillus aminovorans</name>
    <dbReference type="NCBI Taxonomy" id="29332"/>
    <lineage>
        <taxon>Bacteria</taxon>
        <taxon>Bacillati</taxon>
        <taxon>Bacillota</taxon>
        <taxon>Bacilli</taxon>
        <taxon>Bacillales</taxon>
        <taxon>Bacillaceae</taxon>
        <taxon>Domibacillus</taxon>
    </lineage>
</organism>
<evidence type="ECO:0000256" key="5">
    <source>
        <dbReference type="ARBA" id="ARBA00022989"/>
    </source>
</evidence>
<keyword evidence="6 8" id="KW-0472">Membrane</keyword>
<keyword evidence="3" id="KW-1003">Cell membrane</keyword>
<evidence type="ECO:0000256" key="8">
    <source>
        <dbReference type="SAM" id="Phobius"/>
    </source>
</evidence>
<dbReference type="Pfam" id="PF02534">
    <property type="entry name" value="T4SS-DNA_transf"/>
    <property type="match status" value="1"/>
</dbReference>
<dbReference type="Gene3D" id="3.40.50.300">
    <property type="entry name" value="P-loop containing nucleotide triphosphate hydrolases"/>
    <property type="match status" value="1"/>
</dbReference>
<dbReference type="EMBL" id="LQWZ01000007">
    <property type="protein sequence ID" value="OAH58723.1"/>
    <property type="molecule type" value="Genomic_DNA"/>
</dbReference>
<keyword evidence="5 8" id="KW-1133">Transmembrane helix</keyword>
<evidence type="ECO:0000256" key="1">
    <source>
        <dbReference type="ARBA" id="ARBA00004651"/>
    </source>
</evidence>
<evidence type="ECO:0000256" key="6">
    <source>
        <dbReference type="ARBA" id="ARBA00023136"/>
    </source>
</evidence>
<comment type="similarity">
    <text evidence="2">Belongs to the VirD4/TraG family.</text>
</comment>
<dbReference type="InterPro" id="IPR027417">
    <property type="entry name" value="P-loop_NTPase"/>
</dbReference>
<protein>
    <submittedName>
        <fullName evidence="10">ATPase</fullName>
    </submittedName>
</protein>
<feature type="transmembrane region" description="Helical" evidence="8">
    <location>
        <begin position="52"/>
        <end position="72"/>
    </location>
</feature>
<gene>
    <name evidence="10" type="ORF">AWH48_16870</name>
</gene>
<evidence type="ECO:0000256" key="3">
    <source>
        <dbReference type="ARBA" id="ARBA00022475"/>
    </source>
</evidence>
<evidence type="ECO:0000313" key="11">
    <source>
        <dbReference type="Proteomes" id="UP000077271"/>
    </source>
</evidence>
<dbReference type="Pfam" id="PF12696">
    <property type="entry name" value="TraG-D_C"/>
    <property type="match status" value="1"/>
</dbReference>
<comment type="caution">
    <text evidence="10">The sequence shown here is derived from an EMBL/GenBank/DDBJ whole genome shotgun (WGS) entry which is preliminary data.</text>
</comment>
<dbReference type="PANTHER" id="PTHR37937:SF1">
    <property type="entry name" value="CONJUGATIVE TRANSFER: DNA TRANSPORT"/>
    <property type="match status" value="1"/>
</dbReference>